<feature type="domain" description="EamA" evidence="2">
    <location>
        <begin position="146"/>
        <end position="272"/>
    </location>
</feature>
<dbReference type="InterPro" id="IPR037185">
    <property type="entry name" value="EmrE-like"/>
</dbReference>
<feature type="transmembrane region" description="Helical" evidence="1">
    <location>
        <begin position="94"/>
        <end position="115"/>
    </location>
</feature>
<feature type="transmembrane region" description="Helical" evidence="1">
    <location>
        <begin position="70"/>
        <end position="88"/>
    </location>
</feature>
<proteinExistence type="predicted"/>
<dbReference type="PANTHER" id="PTHR22911:SF103">
    <property type="entry name" value="BLR2811 PROTEIN"/>
    <property type="match status" value="1"/>
</dbReference>
<evidence type="ECO:0000259" key="2">
    <source>
        <dbReference type="Pfam" id="PF00892"/>
    </source>
</evidence>
<dbReference type="OrthoDB" id="7818056at2"/>
<dbReference type="PANTHER" id="PTHR22911">
    <property type="entry name" value="ACYL-MALONYL CONDENSING ENZYME-RELATED"/>
    <property type="match status" value="1"/>
</dbReference>
<dbReference type="RefSeq" id="WP_043745433.1">
    <property type="nucleotide sequence ID" value="NZ_AQQX01000001.1"/>
</dbReference>
<feature type="transmembrane region" description="Helical" evidence="1">
    <location>
        <begin position="38"/>
        <end position="58"/>
    </location>
</feature>
<keyword evidence="1" id="KW-0472">Membrane</keyword>
<keyword evidence="4" id="KW-1185">Reference proteome</keyword>
<name>A0A0A0EII6_9RHOB</name>
<evidence type="ECO:0000256" key="1">
    <source>
        <dbReference type="SAM" id="Phobius"/>
    </source>
</evidence>
<dbReference type="eggNOG" id="COG0697">
    <property type="taxonomic scope" value="Bacteria"/>
</dbReference>
<feature type="domain" description="EamA" evidence="2">
    <location>
        <begin position="9"/>
        <end position="138"/>
    </location>
</feature>
<feature type="transmembrane region" description="Helical" evidence="1">
    <location>
        <begin position="176"/>
        <end position="198"/>
    </location>
</feature>
<feature type="transmembrane region" description="Helical" evidence="1">
    <location>
        <begin position="144"/>
        <end position="164"/>
    </location>
</feature>
<feature type="transmembrane region" description="Helical" evidence="1">
    <location>
        <begin position="204"/>
        <end position="223"/>
    </location>
</feature>
<reference evidence="3 4" key="1">
    <citation type="journal article" date="2015" name="Antonie Van Leeuwenhoek">
        <title>Pseudooceanicola atlanticus gen. nov. sp. nov., isolated from surface seawater of the Atlantic Ocean and reclassification of Oceanicola batsensis, Oceanicola marinus, Oceanicola nitratireducens, Oceanicola nanhaiensis, Oceanicola antarcticus and Oceanicola flagellatus, as Pseudooceanicola batsensis comb. nov., Pseudooceanicola marinus comb. nov., Pseudooceanicola nitratireducens comb. nov., Pseudooceanicola nanhaiensis comb. nov., Pseudooceanicola antarcticus comb. nov., and Pseudooceanicola flagellatus comb. nov.</title>
        <authorList>
            <person name="Lai Q."/>
            <person name="Li G."/>
            <person name="Liu X."/>
            <person name="Du Y."/>
            <person name="Sun F."/>
            <person name="Shao Z."/>
        </authorList>
    </citation>
    <scope>NUCLEOTIDE SEQUENCE [LARGE SCALE GENOMIC DNA]</scope>
    <source>
        <strain evidence="3 4">22II-s11g</strain>
    </source>
</reference>
<feature type="transmembrane region" description="Helical" evidence="1">
    <location>
        <begin position="235"/>
        <end position="254"/>
    </location>
</feature>
<accession>A0A0A0EII6</accession>
<dbReference type="Proteomes" id="UP000030004">
    <property type="component" value="Unassembled WGS sequence"/>
</dbReference>
<dbReference type="EMBL" id="AQQX01000001">
    <property type="protein sequence ID" value="KGM50155.1"/>
    <property type="molecule type" value="Genomic_DNA"/>
</dbReference>
<gene>
    <name evidence="3" type="ORF">ATO9_01215</name>
</gene>
<dbReference type="SUPFAM" id="SSF103481">
    <property type="entry name" value="Multidrug resistance efflux transporter EmrE"/>
    <property type="match status" value="2"/>
</dbReference>
<dbReference type="Pfam" id="PF00892">
    <property type="entry name" value="EamA"/>
    <property type="match status" value="2"/>
</dbReference>
<protein>
    <submittedName>
        <fullName evidence="3">Membrane protein</fullName>
    </submittedName>
</protein>
<evidence type="ECO:0000313" key="4">
    <source>
        <dbReference type="Proteomes" id="UP000030004"/>
    </source>
</evidence>
<sequence>MPGLSLSHVAMVVAAMFLIVFGDTAGKVLTQQDVSPIFVAWGRFALACLMLAPITGLTRADLPAFTDWRLLLRTGLIVAGICAILTALRTEPIANVFGAFFISPVVAYFGSALLLGERISTARSVLLLIGFGGVMMVVQPGFGMSLGMGFALLAGACHGGYVVATRWMAGAYRPRLLLLSQLAIGAVVLSPLALTAIPETLPQGFLWAFPLSAFGSAMGNYLLVIASRVLPTGVIAPLIYSQIVAAMLVGLAVFGDWPDGLALTGLVVILASGLAGLRLAGRGG</sequence>
<feature type="transmembrane region" description="Helical" evidence="1">
    <location>
        <begin position="260"/>
        <end position="280"/>
    </location>
</feature>
<comment type="caution">
    <text evidence="3">The sequence shown here is derived from an EMBL/GenBank/DDBJ whole genome shotgun (WGS) entry which is preliminary data.</text>
</comment>
<evidence type="ECO:0000313" key="3">
    <source>
        <dbReference type="EMBL" id="KGM50155.1"/>
    </source>
</evidence>
<dbReference type="InterPro" id="IPR000620">
    <property type="entry name" value="EamA_dom"/>
</dbReference>
<organism evidence="3 4">
    <name type="scientific">Pseudooceanicola atlanticus</name>
    <dbReference type="NCBI Taxonomy" id="1461694"/>
    <lineage>
        <taxon>Bacteria</taxon>
        <taxon>Pseudomonadati</taxon>
        <taxon>Pseudomonadota</taxon>
        <taxon>Alphaproteobacteria</taxon>
        <taxon>Rhodobacterales</taxon>
        <taxon>Paracoccaceae</taxon>
        <taxon>Pseudooceanicola</taxon>
    </lineage>
</organism>
<dbReference type="GO" id="GO:0016020">
    <property type="term" value="C:membrane"/>
    <property type="evidence" value="ECO:0007669"/>
    <property type="project" value="InterPro"/>
</dbReference>
<dbReference type="AlphaFoldDB" id="A0A0A0EII6"/>
<keyword evidence="1" id="KW-1133">Transmembrane helix</keyword>
<keyword evidence="1" id="KW-0812">Transmembrane</keyword>